<reference evidence="3" key="1">
    <citation type="submission" date="2016-07" db="EMBL/GenBank/DDBJ databases">
        <title>Frankia sp. NRRL B-16219 Genome sequencing.</title>
        <authorList>
            <person name="Ghodhbane-Gtari F."/>
            <person name="Swanson E."/>
            <person name="Gueddou A."/>
            <person name="Louati M."/>
            <person name="Nouioui I."/>
            <person name="Hezbri K."/>
            <person name="Abebe-Akele F."/>
            <person name="Simpson S."/>
            <person name="Morris K."/>
            <person name="Thomas K."/>
            <person name="Gtari M."/>
            <person name="Tisa L.S."/>
        </authorList>
    </citation>
    <scope>NUCLEOTIDE SEQUENCE [LARGE SCALE GENOMIC DNA]</scope>
    <source>
        <strain evidence="3">NRRL B-16219</strain>
    </source>
</reference>
<dbReference type="InterPro" id="IPR011053">
    <property type="entry name" value="Single_hybrid_motif"/>
</dbReference>
<proteinExistence type="predicted"/>
<dbReference type="CDD" id="cd06849">
    <property type="entry name" value="lipoyl_domain"/>
    <property type="match status" value="1"/>
</dbReference>
<sequence>MPKLTMAAIEGTFIEWLVADGEHVNEEQPLYLVGTDKVETEVLSPATGVLRHGDAEPEAVYPIGAQLAVIDVECS</sequence>
<dbReference type="PROSITE" id="PS50968">
    <property type="entry name" value="BIOTINYL_LIPOYL"/>
    <property type="match status" value="1"/>
</dbReference>
<feature type="domain" description="Lipoyl-binding" evidence="1">
    <location>
        <begin position="1"/>
        <end position="71"/>
    </location>
</feature>
<dbReference type="Gene3D" id="2.40.50.100">
    <property type="match status" value="1"/>
</dbReference>
<dbReference type="AlphaFoldDB" id="A0A1S1P7G6"/>
<comment type="caution">
    <text evidence="2">The sequence shown here is derived from an EMBL/GenBank/DDBJ whole genome shotgun (WGS) entry which is preliminary data.</text>
</comment>
<evidence type="ECO:0000313" key="3">
    <source>
        <dbReference type="Proteomes" id="UP000179769"/>
    </source>
</evidence>
<accession>A0A1S1P7G6</accession>
<dbReference type="SUPFAM" id="SSF51230">
    <property type="entry name" value="Single hybrid motif"/>
    <property type="match status" value="1"/>
</dbReference>
<dbReference type="InterPro" id="IPR000089">
    <property type="entry name" value="Biotin_lipoyl"/>
</dbReference>
<protein>
    <submittedName>
        <fullName evidence="2">Biotin-requiring enzyme family protein</fullName>
    </submittedName>
</protein>
<organism evidence="2 3">
    <name type="scientific">Parafrankia soli</name>
    <dbReference type="NCBI Taxonomy" id="2599596"/>
    <lineage>
        <taxon>Bacteria</taxon>
        <taxon>Bacillati</taxon>
        <taxon>Actinomycetota</taxon>
        <taxon>Actinomycetes</taxon>
        <taxon>Frankiales</taxon>
        <taxon>Frankiaceae</taxon>
        <taxon>Parafrankia</taxon>
    </lineage>
</organism>
<gene>
    <name evidence="2" type="ORF">BBK14_29755</name>
</gene>
<evidence type="ECO:0000259" key="1">
    <source>
        <dbReference type="PROSITE" id="PS50968"/>
    </source>
</evidence>
<dbReference type="EMBL" id="MAXA01000287">
    <property type="protein sequence ID" value="OHV18893.1"/>
    <property type="molecule type" value="Genomic_DNA"/>
</dbReference>
<name>A0A1S1P7G6_9ACTN</name>
<keyword evidence="3" id="KW-1185">Reference proteome</keyword>
<dbReference type="Pfam" id="PF00364">
    <property type="entry name" value="Biotin_lipoyl"/>
    <property type="match status" value="1"/>
</dbReference>
<dbReference type="Proteomes" id="UP000179769">
    <property type="component" value="Unassembled WGS sequence"/>
</dbReference>
<evidence type="ECO:0000313" key="2">
    <source>
        <dbReference type="EMBL" id="OHV18893.1"/>
    </source>
</evidence>